<dbReference type="EMBL" id="QQBC01000002">
    <property type="protein sequence ID" value="RDI68101.1"/>
    <property type="molecule type" value="Genomic_DNA"/>
</dbReference>
<dbReference type="SUPFAM" id="SSF53335">
    <property type="entry name" value="S-adenosyl-L-methionine-dependent methyltransferases"/>
    <property type="match status" value="1"/>
</dbReference>
<gene>
    <name evidence="1" type="ORF">DFR76_102502</name>
</gene>
<dbReference type="Pfam" id="PF04672">
    <property type="entry name" value="Methyltransf_19"/>
    <property type="match status" value="1"/>
</dbReference>
<comment type="caution">
    <text evidence="1">The sequence shown here is derived from an EMBL/GenBank/DDBJ whole genome shotgun (WGS) entry which is preliminary data.</text>
</comment>
<dbReference type="AlphaFoldDB" id="A0A370ID94"/>
<dbReference type="InterPro" id="IPR006764">
    <property type="entry name" value="SAM_dep_MeTrfase_SAV2177_type"/>
</dbReference>
<organism evidence="1 2">
    <name type="scientific">Nocardia pseudobrasiliensis</name>
    <dbReference type="NCBI Taxonomy" id="45979"/>
    <lineage>
        <taxon>Bacteria</taxon>
        <taxon>Bacillati</taxon>
        <taxon>Actinomycetota</taxon>
        <taxon>Actinomycetes</taxon>
        <taxon>Mycobacteriales</taxon>
        <taxon>Nocardiaceae</taxon>
        <taxon>Nocardia</taxon>
    </lineage>
</organism>
<evidence type="ECO:0000313" key="1">
    <source>
        <dbReference type="EMBL" id="RDI68101.1"/>
    </source>
</evidence>
<dbReference type="GO" id="GO:0032259">
    <property type="term" value="P:methylation"/>
    <property type="evidence" value="ECO:0007669"/>
    <property type="project" value="UniProtKB-KW"/>
</dbReference>
<keyword evidence="1" id="KW-0808">Transferase</keyword>
<dbReference type="InterPro" id="IPR029063">
    <property type="entry name" value="SAM-dependent_MTases_sf"/>
</dbReference>
<protein>
    <submittedName>
        <fullName evidence="1">S-adenosyl methyltransferase</fullName>
    </submittedName>
</protein>
<dbReference type="Proteomes" id="UP000254869">
    <property type="component" value="Unassembled WGS sequence"/>
</dbReference>
<accession>A0A370ID94</accession>
<dbReference type="GO" id="GO:0008168">
    <property type="term" value="F:methyltransferase activity"/>
    <property type="evidence" value="ECO:0007669"/>
    <property type="project" value="UniProtKB-KW"/>
</dbReference>
<keyword evidence="1" id="KW-0489">Methyltransferase</keyword>
<dbReference type="Gene3D" id="3.40.50.150">
    <property type="entry name" value="Vaccinia Virus protein VP39"/>
    <property type="match status" value="1"/>
</dbReference>
<dbReference type="STRING" id="1210086.GCA_001613105_01079"/>
<dbReference type="CDD" id="cd02440">
    <property type="entry name" value="AdoMet_MTases"/>
    <property type="match status" value="1"/>
</dbReference>
<name>A0A370ID94_9NOCA</name>
<proteinExistence type="predicted"/>
<dbReference type="PIRSF" id="PIRSF017393">
    <property type="entry name" value="MTase_SAV2177"/>
    <property type="match status" value="1"/>
</dbReference>
<reference evidence="1 2" key="1">
    <citation type="submission" date="2018-07" db="EMBL/GenBank/DDBJ databases">
        <title>Genomic Encyclopedia of Type Strains, Phase IV (KMG-IV): sequencing the most valuable type-strain genomes for metagenomic binning, comparative biology and taxonomic classification.</title>
        <authorList>
            <person name="Goeker M."/>
        </authorList>
    </citation>
    <scope>NUCLEOTIDE SEQUENCE [LARGE SCALE GENOMIC DNA]</scope>
    <source>
        <strain evidence="1 2">DSM 44290</strain>
    </source>
</reference>
<keyword evidence="2" id="KW-1185">Reference proteome</keyword>
<sequence length="271" mass="29920">MGQNMKPDWAGDGVDPTVPSLARMYDYSLGGSHNFRADRELAEAYRLRWPHMFHAARSNRAFLRRVIRYLLDRGVRQFLDIGSGIPTAGNVHEIITDAGDVSGARLVYVDIDPVALIMSRRLLADVEWVETVQGDVRHIDAILTDPVVTTRLDFTEPVAVLMLLMLHAVADPLRPLLAHLDEHLVPGSYLAVSHSAPSDHYPPDELAEWLALAARTTTPTVARSSAEIEDCFGDFALIEPGLVPLPLWHPEPGSDTTTYWYDAVGGVAVKP</sequence>
<evidence type="ECO:0000313" key="2">
    <source>
        <dbReference type="Proteomes" id="UP000254869"/>
    </source>
</evidence>
<dbReference type="RefSeq" id="WP_082875562.1">
    <property type="nucleotide sequence ID" value="NZ_QQBC01000002.1"/>
</dbReference>